<evidence type="ECO:0000313" key="8">
    <source>
        <dbReference type="Proteomes" id="UP000434639"/>
    </source>
</evidence>
<reference evidence="7 8" key="1">
    <citation type="journal article" date="2017" name="Int. J. Syst. Evol. Microbiol.">
        <title>Bacillus mangrovi sp. nov., isolated from a sediment sample from a mangrove forest.</title>
        <authorList>
            <person name="Gupta V."/>
            <person name="Singh P.K."/>
            <person name="Korpole S."/>
            <person name="Tanuku N.R.S."/>
            <person name="Pinnaka A.K."/>
        </authorList>
    </citation>
    <scope>NUCLEOTIDE SEQUENCE [LARGE SCALE GENOMIC DNA]</scope>
    <source>
        <strain evidence="7 8">KCTC 33872</strain>
    </source>
</reference>
<gene>
    <name evidence="7" type="ORF">GKZ89_13455</name>
</gene>
<dbReference type="OrthoDB" id="9803598at2"/>
<feature type="domain" description="Chorismate-utilising enzyme C-terminal" evidence="6">
    <location>
        <begin position="200"/>
        <end position="452"/>
    </location>
</feature>
<name>A0A7X2V5P5_9BACI</name>
<dbReference type="RefSeq" id="WP_155112920.1">
    <property type="nucleotide sequence ID" value="NZ_WMIB01000014.1"/>
</dbReference>
<comment type="catalytic activity">
    <reaction evidence="1">
        <text>chorismate = isochorismate</text>
        <dbReference type="Rhea" id="RHEA:18985"/>
        <dbReference type="ChEBI" id="CHEBI:29748"/>
        <dbReference type="ChEBI" id="CHEBI:29780"/>
        <dbReference type="EC" id="5.4.4.2"/>
    </reaction>
</comment>
<dbReference type="PANTHER" id="PTHR42839:SF1">
    <property type="entry name" value="ISOCHORISMATE SYNTHASE MENF"/>
    <property type="match status" value="1"/>
</dbReference>
<dbReference type="EC" id="5.4.4.2" evidence="3"/>
<dbReference type="PANTHER" id="PTHR42839">
    <property type="entry name" value="ISOCHORISMATE SYNTHASE ENTC"/>
    <property type="match status" value="1"/>
</dbReference>
<dbReference type="InterPro" id="IPR019999">
    <property type="entry name" value="Anth_synth_I-like"/>
</dbReference>
<evidence type="ECO:0000313" key="7">
    <source>
        <dbReference type="EMBL" id="MTH54404.1"/>
    </source>
</evidence>
<dbReference type="Pfam" id="PF00425">
    <property type="entry name" value="Chorismate_bind"/>
    <property type="match status" value="1"/>
</dbReference>
<evidence type="ECO:0000256" key="2">
    <source>
        <dbReference type="ARBA" id="ARBA00005297"/>
    </source>
</evidence>
<dbReference type="SUPFAM" id="SSF56322">
    <property type="entry name" value="ADC synthase"/>
    <property type="match status" value="1"/>
</dbReference>
<dbReference type="EMBL" id="WMIB01000014">
    <property type="protein sequence ID" value="MTH54404.1"/>
    <property type="molecule type" value="Genomic_DNA"/>
</dbReference>
<keyword evidence="8" id="KW-1185">Reference proteome</keyword>
<dbReference type="InterPro" id="IPR004561">
    <property type="entry name" value="IsoChor_synthase"/>
</dbReference>
<evidence type="ECO:0000256" key="1">
    <source>
        <dbReference type="ARBA" id="ARBA00000799"/>
    </source>
</evidence>
<dbReference type="AlphaFoldDB" id="A0A7X2V5P5"/>
<evidence type="ECO:0000256" key="4">
    <source>
        <dbReference type="ARBA" id="ARBA00023235"/>
    </source>
</evidence>
<organism evidence="7 8">
    <name type="scientific">Metabacillus mangrovi</name>
    <dbReference type="NCBI Taxonomy" id="1491830"/>
    <lineage>
        <taxon>Bacteria</taxon>
        <taxon>Bacillati</taxon>
        <taxon>Bacillota</taxon>
        <taxon>Bacilli</taxon>
        <taxon>Bacillales</taxon>
        <taxon>Bacillaceae</taxon>
        <taxon>Metabacillus</taxon>
    </lineage>
</organism>
<keyword evidence="4 7" id="KW-0413">Isomerase</keyword>
<proteinExistence type="inferred from homology"/>
<dbReference type="PRINTS" id="PR00095">
    <property type="entry name" value="ANTSNTHASEI"/>
</dbReference>
<dbReference type="GO" id="GO:0008909">
    <property type="term" value="F:isochorismate synthase activity"/>
    <property type="evidence" value="ECO:0007669"/>
    <property type="project" value="UniProtKB-EC"/>
</dbReference>
<comment type="similarity">
    <text evidence="2">Belongs to the isochorismate synthase family.</text>
</comment>
<protein>
    <recommendedName>
        <fullName evidence="3">isochorismate synthase</fullName>
        <ecNumber evidence="3">5.4.4.2</ecNumber>
    </recommendedName>
    <alternativeName>
        <fullName evidence="5">Isochorismate mutase</fullName>
    </alternativeName>
</protein>
<dbReference type="GO" id="GO:0009697">
    <property type="term" value="P:salicylic acid biosynthetic process"/>
    <property type="evidence" value="ECO:0007669"/>
    <property type="project" value="TreeGrafter"/>
</dbReference>
<dbReference type="Proteomes" id="UP000434639">
    <property type="component" value="Unassembled WGS sequence"/>
</dbReference>
<comment type="caution">
    <text evidence="7">The sequence shown here is derived from an EMBL/GenBank/DDBJ whole genome shotgun (WGS) entry which is preliminary data.</text>
</comment>
<evidence type="ECO:0000256" key="5">
    <source>
        <dbReference type="ARBA" id="ARBA00041564"/>
    </source>
</evidence>
<dbReference type="Gene3D" id="3.60.120.10">
    <property type="entry name" value="Anthranilate synthase"/>
    <property type="match status" value="1"/>
</dbReference>
<accession>A0A7X2V5P5</accession>
<dbReference type="InterPro" id="IPR015890">
    <property type="entry name" value="Chorismate_C"/>
</dbReference>
<dbReference type="NCBIfam" id="TIGR00543">
    <property type="entry name" value="isochor_syn"/>
    <property type="match status" value="1"/>
</dbReference>
<evidence type="ECO:0000259" key="6">
    <source>
        <dbReference type="Pfam" id="PF00425"/>
    </source>
</evidence>
<sequence length="468" mass="52207">MITTMGDTFIETLASAVEEAKKGHRVAVSRTVPLAGISPLHFFAAAGDAFSGERTFWMPPESDTVLAGAGNEWIIDTDEASNSRFMDIEKEWKRFKFIRDADSPSPVLMGGFSFDPLKNSSADWTSYKNGRFTLPKYLCRWERGKKPEVTICKVLNGEESFIEAEADFLGRIRYIESLVKKSGVASGNPAPFEMMEHHTDDWLHSIIEATAAIKEGQLDKVVLAREISMKSDEPIDVRSALDTLIKEQQTSFRFVIENGSSSFIGATPERLIKIQDRFMQSACLAGTIKRGSSKKEDRALENSLLNDQKNLEEHAYVVKMIREALQEHSSELMIPENPGIYKTKNVQHLFTPIEGSLSEDSSLLHIVRQLHPTPALGGLPQQKALEMIRDLEPMERGWYAAPVGWMDAEGNGEFAVAIRSALVKDHSAVLYAGCGIVKDSIPEMEYEETKIKLRPMLSALGGLKYDRS</sequence>
<dbReference type="InterPro" id="IPR005801">
    <property type="entry name" value="ADC_synthase"/>
</dbReference>
<evidence type="ECO:0000256" key="3">
    <source>
        <dbReference type="ARBA" id="ARBA00012824"/>
    </source>
</evidence>